<evidence type="ECO:0000313" key="2">
    <source>
        <dbReference type="EMBL" id="PTB71620.1"/>
    </source>
</evidence>
<proteinExistence type="predicted"/>
<sequence length="157" mass="17936">MDAPLRRPPCCSYCDDDRLQADASSRHLSAQHHHHHEKYARLWPHPRPPCLALPDGRSLAAGALAHDLLAEQGYSSSTSLSLCLFFFPFLLRFLLWSRCCAGDVARWYPIYGASTTPLVQYLGQKLLSLFLETEQRQSKTRLGQPERENRFPSVRSR</sequence>
<evidence type="ECO:0000256" key="1">
    <source>
        <dbReference type="SAM" id="MobiDB-lite"/>
    </source>
</evidence>
<accession>A0A2T4BQQ2</accession>
<feature type="region of interest" description="Disordered" evidence="1">
    <location>
        <begin position="138"/>
        <end position="157"/>
    </location>
</feature>
<dbReference type="AlphaFoldDB" id="A0A2T4BQQ2"/>
<dbReference type="Proteomes" id="UP000240760">
    <property type="component" value="Unassembled WGS sequence"/>
</dbReference>
<organism evidence="2 3">
    <name type="scientific">Trichoderma longibrachiatum ATCC 18648</name>
    <dbReference type="NCBI Taxonomy" id="983965"/>
    <lineage>
        <taxon>Eukaryota</taxon>
        <taxon>Fungi</taxon>
        <taxon>Dikarya</taxon>
        <taxon>Ascomycota</taxon>
        <taxon>Pezizomycotina</taxon>
        <taxon>Sordariomycetes</taxon>
        <taxon>Hypocreomycetidae</taxon>
        <taxon>Hypocreales</taxon>
        <taxon>Hypocreaceae</taxon>
        <taxon>Trichoderma</taxon>
    </lineage>
</organism>
<name>A0A2T4BQQ2_TRILO</name>
<keyword evidence="3" id="KW-1185">Reference proteome</keyword>
<dbReference type="EMBL" id="KZ679147">
    <property type="protein sequence ID" value="PTB71620.1"/>
    <property type="molecule type" value="Genomic_DNA"/>
</dbReference>
<gene>
    <name evidence="2" type="ORF">M440DRAFT_212814</name>
</gene>
<reference evidence="2 3" key="1">
    <citation type="submission" date="2016-07" db="EMBL/GenBank/DDBJ databases">
        <title>Multiple horizontal gene transfer events from other fungi enriched the ability of initially mycotrophic Trichoderma (Ascomycota) to feed on dead plant biomass.</title>
        <authorList>
            <consortium name="DOE Joint Genome Institute"/>
            <person name="Aerts A."/>
            <person name="Atanasova L."/>
            <person name="Chenthamara K."/>
            <person name="Zhang J."/>
            <person name="Grujic M."/>
            <person name="Henrissat B."/>
            <person name="Kuo A."/>
            <person name="Salamov A."/>
            <person name="Lipzen A."/>
            <person name="Labutti K."/>
            <person name="Barry K."/>
            <person name="Miao Y."/>
            <person name="Rahimi M.J."/>
            <person name="Shen Q."/>
            <person name="Grigoriev I.V."/>
            <person name="Kubicek C.P."/>
            <person name="Druzhinina I.S."/>
        </authorList>
    </citation>
    <scope>NUCLEOTIDE SEQUENCE [LARGE SCALE GENOMIC DNA]</scope>
    <source>
        <strain evidence="2 3">ATCC 18648</strain>
    </source>
</reference>
<protein>
    <submittedName>
        <fullName evidence="2">Uncharacterized protein</fullName>
    </submittedName>
</protein>
<evidence type="ECO:0000313" key="3">
    <source>
        <dbReference type="Proteomes" id="UP000240760"/>
    </source>
</evidence>